<evidence type="ECO:0000313" key="4">
    <source>
        <dbReference type="EMBL" id="AWN22769.1"/>
    </source>
</evidence>
<keyword evidence="5" id="KW-1185">Reference proteome</keyword>
<evidence type="ECO:0000256" key="1">
    <source>
        <dbReference type="SAM" id="MobiDB-lite"/>
    </source>
</evidence>
<dbReference type="PANTHER" id="PTHR31616:SF0">
    <property type="entry name" value="GLUCAN 1,4-ALPHA-GLUCOSIDASE"/>
    <property type="match status" value="1"/>
</dbReference>
<evidence type="ECO:0000313" key="5">
    <source>
        <dbReference type="Proteomes" id="UP000245368"/>
    </source>
</evidence>
<dbReference type="Gene3D" id="1.50.10.10">
    <property type="match status" value="1"/>
</dbReference>
<dbReference type="InterPro" id="IPR011613">
    <property type="entry name" value="GH15-like"/>
</dbReference>
<organism evidence="4 5">
    <name type="scientific">Deinococcus irradiatisoli</name>
    <dbReference type="NCBI Taxonomy" id="2202254"/>
    <lineage>
        <taxon>Bacteria</taxon>
        <taxon>Thermotogati</taxon>
        <taxon>Deinococcota</taxon>
        <taxon>Deinococci</taxon>
        <taxon>Deinococcales</taxon>
        <taxon>Deinococcaceae</taxon>
        <taxon>Deinococcus</taxon>
    </lineage>
</organism>
<dbReference type="Pfam" id="PF00723">
    <property type="entry name" value="Glyco_hydro_15"/>
    <property type="match status" value="1"/>
</dbReference>
<dbReference type="RefSeq" id="WP_109826052.1">
    <property type="nucleotide sequence ID" value="NZ_CP029494.1"/>
</dbReference>
<accession>A0A2Z3JIH6</accession>
<dbReference type="SUPFAM" id="SSF48208">
    <property type="entry name" value="Six-hairpin glycosidases"/>
    <property type="match status" value="1"/>
</dbReference>
<dbReference type="InterPro" id="IPR008928">
    <property type="entry name" value="6-hairpin_glycosidase_sf"/>
</dbReference>
<reference evidence="4 5" key="1">
    <citation type="submission" date="2018-05" db="EMBL/GenBank/DDBJ databases">
        <title>Complete Genome Sequence of Deinococcus sp. strain 17bor-2.</title>
        <authorList>
            <person name="Srinivasan S."/>
        </authorList>
    </citation>
    <scope>NUCLEOTIDE SEQUENCE [LARGE SCALE GENOMIC DNA]</scope>
    <source>
        <strain evidence="4 5">17bor-2</strain>
    </source>
</reference>
<dbReference type="InterPro" id="IPR045582">
    <property type="entry name" value="Trehalase-like_N"/>
</dbReference>
<evidence type="ECO:0000259" key="3">
    <source>
        <dbReference type="Pfam" id="PF19291"/>
    </source>
</evidence>
<dbReference type="EMBL" id="CP029494">
    <property type="protein sequence ID" value="AWN22769.1"/>
    <property type="molecule type" value="Genomic_DNA"/>
</dbReference>
<keyword evidence="4" id="KW-0378">Hydrolase</keyword>
<dbReference type="AlphaFoldDB" id="A0A2Z3JIH6"/>
<feature type="domain" description="GH15-like" evidence="2">
    <location>
        <begin position="228"/>
        <end position="530"/>
    </location>
</feature>
<sequence>MNPPQQLRLEDYGVIGDLVTSALIGADGSVGWLCLPRLDSPSLFGALLDEDAGFWRLCPEGASLGQQHYWPESNVLDTAFRHQGGEVLVTDFMPLGEDALPGVRLVRRVRAQEKEAALRSDFVPRLDYGAATTLRRAGERLEFGAETQRWQLWSSPNAPHDLGPGGHSAQGRFTLQPGEEAWFALLDRPEVPGLSPQVLAAQLSHTDQAWTRWLAAGQSRRTLGEHPYRDLEIRSALALKLLSAPNGAIAAAATTSLPEVLGGERNWDYRYCWLRDSSFTAQALHHLGHRQEAADLLEWFKKATRHSDAKHLKIAYTIAGEEVPAERTLPLSGYRGSRPVRVGNGARDQRQLDVYGEVISAYFDSVRYRQAPIRGGEWQEVCELAEAVCELWPQPDKGIWEARRPGEHHTYSKLMCWVALDRAVKLGHDAGKDLPPRWAGERDKIREALLTQGFNKDLNSFTQTFGGHTLDATSLLIPMMEFLPPDDSRVLGTLQAVRSRLADGALVRRYQTEDGLSGEEGYFVLCSFWLISAEALCGELDAAKAHLDGLLRRVSPLGLWAEEITPDGEHLIGNLPQAYSHVGLINALAYLQQAQHKFEQDDQPDLNGSGAGTALNPGKERSR</sequence>
<dbReference type="KEGG" id="dez:DKM44_05600"/>
<proteinExistence type="predicted"/>
<dbReference type="GO" id="GO:0004553">
    <property type="term" value="F:hydrolase activity, hydrolyzing O-glycosyl compounds"/>
    <property type="evidence" value="ECO:0007669"/>
    <property type="project" value="TreeGrafter"/>
</dbReference>
<feature type="domain" description="Trehalase-like N-terminal" evidence="3">
    <location>
        <begin position="8"/>
        <end position="141"/>
    </location>
</feature>
<dbReference type="Pfam" id="PF19291">
    <property type="entry name" value="TREH_N"/>
    <property type="match status" value="1"/>
</dbReference>
<dbReference type="OrthoDB" id="3902805at2"/>
<dbReference type="GO" id="GO:0005975">
    <property type="term" value="P:carbohydrate metabolic process"/>
    <property type="evidence" value="ECO:0007669"/>
    <property type="project" value="InterPro"/>
</dbReference>
<dbReference type="InterPro" id="IPR012341">
    <property type="entry name" value="6hp_glycosidase-like_sf"/>
</dbReference>
<feature type="region of interest" description="Disordered" evidence="1">
    <location>
        <begin position="599"/>
        <end position="623"/>
    </location>
</feature>
<evidence type="ECO:0000259" key="2">
    <source>
        <dbReference type="Pfam" id="PF00723"/>
    </source>
</evidence>
<gene>
    <name evidence="4" type="ORF">DKM44_05600</name>
</gene>
<dbReference type="Proteomes" id="UP000245368">
    <property type="component" value="Chromosome"/>
</dbReference>
<name>A0A2Z3JIH6_9DEIO</name>
<dbReference type="PANTHER" id="PTHR31616">
    <property type="entry name" value="TREHALASE"/>
    <property type="match status" value="1"/>
</dbReference>
<protein>
    <submittedName>
        <fullName evidence="4">Glycoside hydrolase family 15 protein</fullName>
    </submittedName>
</protein>